<organism evidence="3 4">
    <name type="scientific">Weissella bombi</name>
    <dbReference type="NCBI Taxonomy" id="1505725"/>
    <lineage>
        <taxon>Bacteria</taxon>
        <taxon>Bacillati</taxon>
        <taxon>Bacillota</taxon>
        <taxon>Bacilli</taxon>
        <taxon>Lactobacillales</taxon>
        <taxon>Lactobacillaceae</taxon>
        <taxon>Weissella</taxon>
    </lineage>
</organism>
<gene>
    <name evidence="3" type="ORF">GA0061074_11021</name>
</gene>
<proteinExistence type="predicted"/>
<feature type="transmembrane region" description="Helical" evidence="1">
    <location>
        <begin position="59"/>
        <end position="78"/>
    </location>
</feature>
<evidence type="ECO:0000256" key="1">
    <source>
        <dbReference type="SAM" id="Phobius"/>
    </source>
</evidence>
<dbReference type="STRING" id="1505725.GA0061074_11021"/>
<dbReference type="PANTHER" id="PTHR30336">
    <property type="entry name" value="INNER MEMBRANE PROTEIN, PROBABLE PERMEASE"/>
    <property type="match status" value="1"/>
</dbReference>
<evidence type="ECO:0000313" key="3">
    <source>
        <dbReference type="EMBL" id="SCC04521.1"/>
    </source>
</evidence>
<protein>
    <submittedName>
        <fullName evidence="3">Uncharacterized SAM-binding protein YcdF, DUF218 family</fullName>
    </submittedName>
</protein>
<dbReference type="InterPro" id="IPR014729">
    <property type="entry name" value="Rossmann-like_a/b/a_fold"/>
</dbReference>
<sequence length="341" mass="38560">MSITFIIIILLLLFAAIFTYLNHRFFISIILFCCFMFSSLLLSLFALNNSTFLPITLQFIILAVTYVIIPITVIYICIRLIYNTHVMASKEGRNLVGKLSAFFGLNVLFIIALSIIPIFISKELPLPLSILFSILIVLDIVFIGLFVCYLFCSALYQLTPYRKIPDYIIVLGAGISSEEVTPLLQARLDKGLEYYHKNPQAKIIVSGGQGPDEPVSEAFAMAKYLRQKQIPDNKIILEDNSTSTFENMVFSKEKITADWQESRKPNVIFATNNYHVLRSMLYAQQAKLHANGVGSPVSSYFLPTALMREFIALLVAYKWLTGLIILVVMIFIILSYSPVNF</sequence>
<feature type="transmembrane region" description="Helical" evidence="1">
    <location>
        <begin position="99"/>
        <end position="120"/>
    </location>
</feature>
<dbReference type="Pfam" id="PF02698">
    <property type="entry name" value="DUF218"/>
    <property type="match status" value="1"/>
</dbReference>
<feature type="transmembrane region" description="Helical" evidence="1">
    <location>
        <begin position="310"/>
        <end position="336"/>
    </location>
</feature>
<keyword evidence="4" id="KW-1185">Reference proteome</keyword>
<dbReference type="OrthoDB" id="9782395at2"/>
<keyword evidence="1" id="KW-0812">Transmembrane</keyword>
<evidence type="ECO:0000313" key="4">
    <source>
        <dbReference type="Proteomes" id="UP000199268"/>
    </source>
</evidence>
<evidence type="ECO:0000259" key="2">
    <source>
        <dbReference type="Pfam" id="PF02698"/>
    </source>
</evidence>
<dbReference type="EMBL" id="FMAO01000010">
    <property type="protein sequence ID" value="SCC04521.1"/>
    <property type="molecule type" value="Genomic_DNA"/>
</dbReference>
<feature type="domain" description="DUF218" evidence="2">
    <location>
        <begin position="166"/>
        <end position="306"/>
    </location>
</feature>
<dbReference type="GO" id="GO:0000270">
    <property type="term" value="P:peptidoglycan metabolic process"/>
    <property type="evidence" value="ECO:0007669"/>
    <property type="project" value="TreeGrafter"/>
</dbReference>
<dbReference type="CDD" id="cd06259">
    <property type="entry name" value="YdcF-like"/>
    <property type="match status" value="1"/>
</dbReference>
<dbReference type="InterPro" id="IPR003848">
    <property type="entry name" value="DUF218"/>
</dbReference>
<name>A0A1C4BC46_9LACO</name>
<feature type="transmembrane region" description="Helical" evidence="1">
    <location>
        <begin position="126"/>
        <end position="152"/>
    </location>
</feature>
<dbReference type="PANTHER" id="PTHR30336:SF4">
    <property type="entry name" value="ENVELOPE BIOGENESIS FACTOR ELYC"/>
    <property type="match status" value="1"/>
</dbReference>
<dbReference type="GO" id="GO:0043164">
    <property type="term" value="P:Gram-negative-bacterium-type cell wall biogenesis"/>
    <property type="evidence" value="ECO:0007669"/>
    <property type="project" value="TreeGrafter"/>
</dbReference>
<dbReference type="Gene3D" id="3.40.50.620">
    <property type="entry name" value="HUPs"/>
    <property type="match status" value="1"/>
</dbReference>
<dbReference type="Proteomes" id="UP000199268">
    <property type="component" value="Unassembled WGS sequence"/>
</dbReference>
<reference evidence="4" key="1">
    <citation type="submission" date="2016-08" db="EMBL/GenBank/DDBJ databases">
        <authorList>
            <person name="Varghese N."/>
            <person name="Submissions Spin"/>
        </authorList>
    </citation>
    <scope>NUCLEOTIDE SEQUENCE [LARGE SCALE GENOMIC DNA]</scope>
    <source>
        <strain evidence="4">R-53094</strain>
    </source>
</reference>
<dbReference type="AlphaFoldDB" id="A0A1C4BC46"/>
<dbReference type="GO" id="GO:0005886">
    <property type="term" value="C:plasma membrane"/>
    <property type="evidence" value="ECO:0007669"/>
    <property type="project" value="TreeGrafter"/>
</dbReference>
<dbReference type="InterPro" id="IPR051599">
    <property type="entry name" value="Cell_Envelope_Assoc"/>
</dbReference>
<keyword evidence="1" id="KW-0472">Membrane</keyword>
<feature type="transmembrane region" description="Helical" evidence="1">
    <location>
        <begin position="6"/>
        <end position="22"/>
    </location>
</feature>
<feature type="transmembrane region" description="Helical" evidence="1">
    <location>
        <begin position="29"/>
        <end position="47"/>
    </location>
</feature>
<keyword evidence="1" id="KW-1133">Transmembrane helix</keyword>
<accession>A0A1C4BC46</accession>